<keyword evidence="1" id="KW-1133">Transmembrane helix</keyword>
<dbReference type="RefSeq" id="WP_052348521.1">
    <property type="nucleotide sequence ID" value="NZ_DF820486.1"/>
</dbReference>
<keyword evidence="1" id="KW-0812">Transmembrane</keyword>
<accession>A0A069CRW1</accession>
<feature type="transmembrane region" description="Helical" evidence="1">
    <location>
        <begin position="6"/>
        <end position="23"/>
    </location>
</feature>
<name>A0A069CRW1_WEIOS</name>
<proteinExistence type="predicted"/>
<keyword evidence="1" id="KW-0472">Membrane</keyword>
<keyword evidence="3" id="KW-1185">Reference proteome</keyword>
<organism evidence="2 3">
    <name type="scientific">Weissella oryzae (strain DSM 25784 / JCM 18191 / LMG 30913 / SG25)</name>
    <dbReference type="NCBI Taxonomy" id="1329250"/>
    <lineage>
        <taxon>Bacteria</taxon>
        <taxon>Bacillati</taxon>
        <taxon>Bacillota</taxon>
        <taxon>Bacilli</taxon>
        <taxon>Lactobacillales</taxon>
        <taxon>Lactobacillaceae</taxon>
        <taxon>Weissella</taxon>
    </lineage>
</organism>
<dbReference type="Proteomes" id="UP000030643">
    <property type="component" value="Unassembled WGS sequence"/>
</dbReference>
<evidence type="ECO:0000313" key="3">
    <source>
        <dbReference type="Proteomes" id="UP000030643"/>
    </source>
</evidence>
<feature type="transmembrane region" description="Helical" evidence="1">
    <location>
        <begin position="35"/>
        <end position="59"/>
    </location>
</feature>
<sequence length="91" mass="9923">MIVFVFGLFACIILILAVYLLRHRHNLFGLSAEKLGLVPSIYGSLLLLTALAILVSSAIYRDAPLPTTLFVIVGTLLTTAMAVSISQRMFK</sequence>
<dbReference type="AlphaFoldDB" id="A0A069CRW1"/>
<feature type="transmembrane region" description="Helical" evidence="1">
    <location>
        <begin position="65"/>
        <end position="85"/>
    </location>
</feature>
<dbReference type="EMBL" id="DF820486">
    <property type="protein sequence ID" value="GAK30535.1"/>
    <property type="molecule type" value="Genomic_DNA"/>
</dbReference>
<reference evidence="3" key="1">
    <citation type="journal article" date="2014" name="Genome Announc.">
        <title>Draft genome sequence of Weissella oryzae SG25T, isolated from fermented rice grains.</title>
        <authorList>
            <person name="Tanizawa Y."/>
            <person name="Fujisawa T."/>
            <person name="Mochizuki T."/>
            <person name="Kaminuma E."/>
            <person name="Suzuki Y."/>
            <person name="Nakamura Y."/>
            <person name="Tohno M."/>
        </authorList>
    </citation>
    <scope>NUCLEOTIDE SEQUENCE [LARGE SCALE GENOMIC DNA]</scope>
    <source>
        <strain evidence="3">DSM 25784 / JCM 18191 / LMG 30913 / SG25</strain>
    </source>
</reference>
<protein>
    <submittedName>
        <fullName evidence="2">Uncharacterized protein</fullName>
    </submittedName>
</protein>
<dbReference type="STRING" id="1329250.WOSG25_031320"/>
<gene>
    <name evidence="2" type="ORF">WOSG25_031320</name>
</gene>
<evidence type="ECO:0000256" key="1">
    <source>
        <dbReference type="SAM" id="Phobius"/>
    </source>
</evidence>
<evidence type="ECO:0000313" key="2">
    <source>
        <dbReference type="EMBL" id="GAK30535.1"/>
    </source>
</evidence>